<dbReference type="Proteomes" id="UP000326757">
    <property type="component" value="Unassembled WGS sequence"/>
</dbReference>
<dbReference type="OrthoDB" id="3526343at2759"/>
<dbReference type="EMBL" id="VIGI01000002">
    <property type="protein sequence ID" value="KAB8303080.1"/>
    <property type="molecule type" value="Genomic_DNA"/>
</dbReference>
<dbReference type="InterPro" id="IPR001810">
    <property type="entry name" value="F-box_dom"/>
</dbReference>
<name>A0A5N6KH18_MONLA</name>
<evidence type="ECO:0000259" key="2">
    <source>
        <dbReference type="PROSITE" id="PS50181"/>
    </source>
</evidence>
<comment type="caution">
    <text evidence="3">The sequence shown here is derived from an EMBL/GenBank/DDBJ whole genome shotgun (WGS) entry which is preliminary data.</text>
</comment>
<evidence type="ECO:0000256" key="1">
    <source>
        <dbReference type="SAM" id="MobiDB-lite"/>
    </source>
</evidence>
<feature type="domain" description="F-box" evidence="2">
    <location>
        <begin position="41"/>
        <end position="90"/>
    </location>
</feature>
<gene>
    <name evidence="3" type="ORF">EYC80_004533</name>
</gene>
<feature type="compositionally biased region" description="Acidic residues" evidence="1">
    <location>
        <begin position="343"/>
        <end position="352"/>
    </location>
</feature>
<keyword evidence="4" id="KW-1185">Reference proteome</keyword>
<evidence type="ECO:0000313" key="3">
    <source>
        <dbReference type="EMBL" id="KAB8303080.1"/>
    </source>
</evidence>
<proteinExistence type="predicted"/>
<feature type="compositionally biased region" description="Polar residues" evidence="1">
    <location>
        <begin position="333"/>
        <end position="342"/>
    </location>
</feature>
<dbReference type="PROSITE" id="PS50181">
    <property type="entry name" value="FBOX"/>
    <property type="match status" value="1"/>
</dbReference>
<sequence>MSSEADMQNYHLQQQWGGDADVEGTVISSLVERNFKATKADGTLAKAPYEIVEKIMNELDPVSQLCFSLTTSRFYKMIKTSKSPESYQIYLYDYNYAGRLSLDLSTQMSTCGKHIWDKDDAYLNHVPTFQDAEVQWQPRLVDLLWNEPFFWGSGGQWCEGCCRILPPTSWNKCEFERRFWETALPRHNVITNFLVNVLFEKIKGDETREDPNLLLKWLIDSDTLRVYESQQSDFNYKLCVKCRLRDVITDSGRRPQVWQGFWEGYENTGRVADAVSVDGGLGHKNRRYEVLCGEEWSDSWRRAVSWKDVWRACGLFVKEYKRASLPALGGASEPQTDGPSSSGEEDTQMTDW</sequence>
<dbReference type="Pfam" id="PF00646">
    <property type="entry name" value="F-box"/>
    <property type="match status" value="1"/>
</dbReference>
<dbReference type="AlphaFoldDB" id="A0A5N6KH18"/>
<protein>
    <recommendedName>
        <fullName evidence="2">F-box domain-containing protein</fullName>
    </recommendedName>
</protein>
<feature type="region of interest" description="Disordered" evidence="1">
    <location>
        <begin position="327"/>
        <end position="352"/>
    </location>
</feature>
<accession>A0A5N6KH18</accession>
<reference evidence="3 4" key="1">
    <citation type="submission" date="2019-06" db="EMBL/GenBank/DDBJ databases">
        <title>Genome Sequence of the Brown Rot Fungal Pathogen Monilinia laxa.</title>
        <authorList>
            <person name="De Miccolis Angelini R.M."/>
            <person name="Landi L."/>
            <person name="Abate D."/>
            <person name="Pollastro S."/>
            <person name="Romanazzi G."/>
            <person name="Faretra F."/>
        </authorList>
    </citation>
    <scope>NUCLEOTIDE SEQUENCE [LARGE SCALE GENOMIC DNA]</scope>
    <source>
        <strain evidence="3 4">Mlax316</strain>
    </source>
</reference>
<evidence type="ECO:0000313" key="4">
    <source>
        <dbReference type="Proteomes" id="UP000326757"/>
    </source>
</evidence>
<organism evidence="3 4">
    <name type="scientific">Monilinia laxa</name>
    <name type="common">Brown rot fungus</name>
    <name type="synonym">Sclerotinia laxa</name>
    <dbReference type="NCBI Taxonomy" id="61186"/>
    <lineage>
        <taxon>Eukaryota</taxon>
        <taxon>Fungi</taxon>
        <taxon>Dikarya</taxon>
        <taxon>Ascomycota</taxon>
        <taxon>Pezizomycotina</taxon>
        <taxon>Leotiomycetes</taxon>
        <taxon>Helotiales</taxon>
        <taxon>Sclerotiniaceae</taxon>
        <taxon>Monilinia</taxon>
    </lineage>
</organism>